<name>A0ABQ9IKD9_9NEOP</name>
<evidence type="ECO:0000313" key="2">
    <source>
        <dbReference type="Proteomes" id="UP001159363"/>
    </source>
</evidence>
<comment type="caution">
    <text evidence="1">The sequence shown here is derived from an EMBL/GenBank/DDBJ whole genome shotgun (WGS) entry which is preliminary data.</text>
</comment>
<protein>
    <submittedName>
        <fullName evidence="1">Uncharacterized protein</fullName>
    </submittedName>
</protein>
<dbReference type="EMBL" id="JARBHB010000001">
    <property type="protein sequence ID" value="KAJ8897165.1"/>
    <property type="molecule type" value="Genomic_DNA"/>
</dbReference>
<dbReference type="Proteomes" id="UP001159363">
    <property type="component" value="Chromosome 1"/>
</dbReference>
<sequence>MDKEHRRLKSQRAVYKGSLSRMQTFVSNYSEYQNSCKLKSRLGEVPTLWERFEEVQLILELDDDDTDHSEHRAEFETMFHRVKAHYLHLPAVNLPTFTGDFTTWVQFRDTFKGLIVDNKPLPDVQKLHYLISSLKYEAHELLHNLPISNDNFAEAWHFLNTRYNNTELIAAKYVTELLVPP</sequence>
<proteinExistence type="predicted"/>
<dbReference type="PANTHER" id="PTHR22954">
    <property type="entry name" value="RETROVIRAL PROTEASE-RELATED"/>
    <property type="match status" value="1"/>
</dbReference>
<dbReference type="InterPro" id="IPR005312">
    <property type="entry name" value="DUF1759"/>
</dbReference>
<accession>A0ABQ9IKD9</accession>
<dbReference type="PANTHER" id="PTHR22954:SF3">
    <property type="entry name" value="PROTEIN CBG08539"/>
    <property type="match status" value="1"/>
</dbReference>
<dbReference type="Pfam" id="PF03564">
    <property type="entry name" value="DUF1759"/>
    <property type="match status" value="1"/>
</dbReference>
<evidence type="ECO:0000313" key="1">
    <source>
        <dbReference type="EMBL" id="KAJ8897165.1"/>
    </source>
</evidence>
<organism evidence="1 2">
    <name type="scientific">Dryococelus australis</name>
    <dbReference type="NCBI Taxonomy" id="614101"/>
    <lineage>
        <taxon>Eukaryota</taxon>
        <taxon>Metazoa</taxon>
        <taxon>Ecdysozoa</taxon>
        <taxon>Arthropoda</taxon>
        <taxon>Hexapoda</taxon>
        <taxon>Insecta</taxon>
        <taxon>Pterygota</taxon>
        <taxon>Neoptera</taxon>
        <taxon>Polyneoptera</taxon>
        <taxon>Phasmatodea</taxon>
        <taxon>Verophasmatodea</taxon>
        <taxon>Anareolatae</taxon>
        <taxon>Phasmatidae</taxon>
        <taxon>Eurycanthinae</taxon>
        <taxon>Dryococelus</taxon>
    </lineage>
</organism>
<keyword evidence="2" id="KW-1185">Reference proteome</keyword>
<gene>
    <name evidence="1" type="ORF">PR048_002511</name>
</gene>
<reference evidence="1 2" key="1">
    <citation type="submission" date="2023-02" db="EMBL/GenBank/DDBJ databases">
        <title>LHISI_Scaffold_Assembly.</title>
        <authorList>
            <person name="Stuart O.P."/>
            <person name="Cleave R."/>
            <person name="Magrath M.J.L."/>
            <person name="Mikheyev A.S."/>
        </authorList>
    </citation>
    <scope>NUCLEOTIDE SEQUENCE [LARGE SCALE GENOMIC DNA]</scope>
    <source>
        <strain evidence="1">Daus_M_001</strain>
        <tissue evidence="1">Leg muscle</tissue>
    </source>
</reference>